<dbReference type="Proteomes" id="UP001585018">
    <property type="component" value="Unassembled WGS sequence"/>
</dbReference>
<comment type="caution">
    <text evidence="2">The sequence shown here is derived from an EMBL/GenBank/DDBJ whole genome shotgun (WGS) entry which is preliminary data.</text>
</comment>
<protein>
    <submittedName>
        <fullName evidence="2">AAA family ATPase</fullName>
    </submittedName>
</protein>
<sequence>MSVNESSGERLPGERLSGAEKLRPHAEQAFAGELAALAAQDDRPRPARWKLSPWAVATYLLGGTLPDGTVITPKYVGSRRLVEVAVSTLATDRALLLLGVPGTAKTWVSEHLAAAVSGDSTLLVQGTAGTPEEAIRYGWNYARLLAEGPTRDALVPSPVMRAMRDGGTVRVEELTRIPADVQDSLITILSEKTLPIPELGQEVQAVRGFNLIATANDRDRGVNDLSSALRRRFNTVVLPLPGTAEAEVEIVTRRVDQIGRSLDLPPAPGGIEEIRRVVTVFRELRDGLTGDGRTKVKSPSGTLSTAEAISVVTGGLALSAHFGDGVLRAGDVAAGVLGAVVRDPATDRVVWQEYLETVVREREGWQDFYRACREVSA</sequence>
<feature type="domain" description="ATPase dynein-related AAA" evidence="1">
    <location>
        <begin position="95"/>
        <end position="233"/>
    </location>
</feature>
<reference evidence="2 3" key="1">
    <citation type="submission" date="2024-01" db="EMBL/GenBank/DDBJ databases">
        <title>Genome mining of biosynthetic gene clusters to explore secondary metabolites of Streptomyces sp.</title>
        <authorList>
            <person name="Baig A."/>
            <person name="Ajitkumar Shintre N."/>
            <person name="Kumar H."/>
            <person name="Anbarasu A."/>
            <person name="Ramaiah S."/>
        </authorList>
    </citation>
    <scope>NUCLEOTIDE SEQUENCE [LARGE SCALE GENOMIC DNA]</scope>
    <source>
        <strain evidence="2 3">A03</strain>
    </source>
</reference>
<dbReference type="Pfam" id="PF07728">
    <property type="entry name" value="AAA_5"/>
    <property type="match status" value="1"/>
</dbReference>
<dbReference type="InterPro" id="IPR027417">
    <property type="entry name" value="P-loop_NTPase"/>
</dbReference>
<dbReference type="Gene3D" id="3.40.50.300">
    <property type="entry name" value="P-loop containing nucleotide triphosphate hydrolases"/>
    <property type="match status" value="1"/>
</dbReference>
<accession>A0ABV5D572</accession>
<dbReference type="PANTHER" id="PTHR42759">
    <property type="entry name" value="MOXR FAMILY PROTEIN"/>
    <property type="match status" value="1"/>
</dbReference>
<dbReference type="InterPro" id="IPR011704">
    <property type="entry name" value="ATPase_dyneun-rel_AAA"/>
</dbReference>
<dbReference type="SUPFAM" id="SSF52540">
    <property type="entry name" value="P-loop containing nucleoside triphosphate hydrolases"/>
    <property type="match status" value="1"/>
</dbReference>
<evidence type="ECO:0000313" key="3">
    <source>
        <dbReference type="Proteomes" id="UP001585018"/>
    </source>
</evidence>
<name>A0ABV5D572_9ACTN</name>
<organism evidence="2 3">
    <name type="scientific">Streptomyces parvulus</name>
    <dbReference type="NCBI Taxonomy" id="146923"/>
    <lineage>
        <taxon>Bacteria</taxon>
        <taxon>Bacillati</taxon>
        <taxon>Actinomycetota</taxon>
        <taxon>Actinomycetes</taxon>
        <taxon>Kitasatosporales</taxon>
        <taxon>Streptomycetaceae</taxon>
        <taxon>Streptomyces</taxon>
    </lineage>
</organism>
<dbReference type="PANTHER" id="PTHR42759:SF1">
    <property type="entry name" value="MAGNESIUM-CHELATASE SUBUNIT CHLD"/>
    <property type="match status" value="1"/>
</dbReference>
<gene>
    <name evidence="2" type="ORF">VSS30_03510</name>
</gene>
<evidence type="ECO:0000259" key="1">
    <source>
        <dbReference type="Pfam" id="PF07728"/>
    </source>
</evidence>
<dbReference type="InterPro" id="IPR050764">
    <property type="entry name" value="CbbQ/NirQ/NorQ/GpvN"/>
</dbReference>
<proteinExistence type="predicted"/>
<keyword evidence="3" id="KW-1185">Reference proteome</keyword>
<dbReference type="EMBL" id="JAYMRR010000002">
    <property type="protein sequence ID" value="MFB8747866.1"/>
    <property type="molecule type" value="Genomic_DNA"/>
</dbReference>
<dbReference type="RefSeq" id="WP_402469988.1">
    <property type="nucleotide sequence ID" value="NZ_JBIVMB010000006.1"/>
</dbReference>
<evidence type="ECO:0000313" key="2">
    <source>
        <dbReference type="EMBL" id="MFB8747866.1"/>
    </source>
</evidence>